<gene>
    <name evidence="2" type="primary">pkn1_1</name>
    <name evidence="2" type="ORF">K239x_01000</name>
</gene>
<keyword evidence="2" id="KW-0808">Transferase</keyword>
<dbReference type="GO" id="GO:0004674">
    <property type="term" value="F:protein serine/threonine kinase activity"/>
    <property type="evidence" value="ECO:0007669"/>
    <property type="project" value="UniProtKB-EC"/>
</dbReference>
<evidence type="ECO:0000313" key="2">
    <source>
        <dbReference type="EMBL" id="QDT08168.1"/>
    </source>
</evidence>
<dbReference type="EC" id="2.7.11.1" evidence="2"/>
<protein>
    <submittedName>
        <fullName evidence="2">Serine/threonine-protein kinase pkn1</fullName>
        <ecNumber evidence="2">2.7.11.1</ecNumber>
    </submittedName>
</protein>
<feature type="domain" description="Sulfatase-modifying factor enzyme-like" evidence="1">
    <location>
        <begin position="73"/>
        <end position="324"/>
    </location>
</feature>
<dbReference type="PANTHER" id="PTHR23150:SF19">
    <property type="entry name" value="FORMYLGLYCINE-GENERATING ENZYME"/>
    <property type="match status" value="1"/>
</dbReference>
<accession>A0A517NM16</accession>
<sequence>MSLATLFFDTVGFCNPLGSKAGASASGFPDVSSAPPDTRRLIRDRRYCRVLTDESVMPLDECSLSCAWKAVEHDMALVPGGDVRLTSDTIVSTPSGFETVTDPANVVSVQSLYLDRDCVTNGDYLRFVQAGGYVTADYWPEDVLPNVLHFLDSTGSHGPKYWVNGKPDAAKLDHPVVGLSWYEANAYAAWIGKRLPTSEEWQRAGTWPEAHAGGGTELRYPWGNAFDPSKANTWAGGIGETVSVRSYETGNTPNGVRQLVGNVWEWVDVLFHPQTEQGVSVLLDQTMAEIRGGSFDTYFHSQATCQFRTGQPLLFRGANIGFRCCVSASALTNLPESPTESIQS</sequence>
<keyword evidence="3" id="KW-1185">Reference proteome</keyword>
<dbReference type="RefSeq" id="WP_145415759.1">
    <property type="nucleotide sequence ID" value="NZ_CP036526.1"/>
</dbReference>
<evidence type="ECO:0000259" key="1">
    <source>
        <dbReference type="Pfam" id="PF03781"/>
    </source>
</evidence>
<reference evidence="2 3" key="1">
    <citation type="submission" date="2019-02" db="EMBL/GenBank/DDBJ databases">
        <title>Deep-cultivation of Planctomycetes and their phenomic and genomic characterization uncovers novel biology.</title>
        <authorList>
            <person name="Wiegand S."/>
            <person name="Jogler M."/>
            <person name="Boedeker C."/>
            <person name="Pinto D."/>
            <person name="Vollmers J."/>
            <person name="Rivas-Marin E."/>
            <person name="Kohn T."/>
            <person name="Peeters S.H."/>
            <person name="Heuer A."/>
            <person name="Rast P."/>
            <person name="Oberbeckmann S."/>
            <person name="Bunk B."/>
            <person name="Jeske O."/>
            <person name="Meyerdierks A."/>
            <person name="Storesund J.E."/>
            <person name="Kallscheuer N."/>
            <person name="Luecker S."/>
            <person name="Lage O.M."/>
            <person name="Pohl T."/>
            <person name="Merkel B.J."/>
            <person name="Hornburger P."/>
            <person name="Mueller R.-W."/>
            <person name="Bruemmer F."/>
            <person name="Labrenz M."/>
            <person name="Spormann A.M."/>
            <person name="Op den Camp H."/>
            <person name="Overmann J."/>
            <person name="Amann R."/>
            <person name="Jetten M.S.M."/>
            <person name="Mascher T."/>
            <person name="Medema M.H."/>
            <person name="Devos D.P."/>
            <person name="Kaster A.-K."/>
            <person name="Ovreas L."/>
            <person name="Rohde M."/>
            <person name="Galperin M.Y."/>
            <person name="Jogler C."/>
        </authorList>
    </citation>
    <scope>NUCLEOTIDE SEQUENCE [LARGE SCALE GENOMIC DNA]</scope>
    <source>
        <strain evidence="2 3">K23_9</strain>
    </source>
</reference>
<dbReference type="Gene3D" id="3.90.1580.10">
    <property type="entry name" value="paralog of FGE (formylglycine-generating enzyme)"/>
    <property type="match status" value="1"/>
</dbReference>
<dbReference type="Proteomes" id="UP000319817">
    <property type="component" value="Chromosome"/>
</dbReference>
<keyword evidence="2" id="KW-0418">Kinase</keyword>
<dbReference type="SUPFAM" id="SSF56436">
    <property type="entry name" value="C-type lectin-like"/>
    <property type="match status" value="1"/>
</dbReference>
<dbReference type="InterPro" id="IPR016187">
    <property type="entry name" value="CTDL_fold"/>
</dbReference>
<dbReference type="GO" id="GO:0120147">
    <property type="term" value="F:formylglycine-generating oxidase activity"/>
    <property type="evidence" value="ECO:0007669"/>
    <property type="project" value="TreeGrafter"/>
</dbReference>
<evidence type="ECO:0000313" key="3">
    <source>
        <dbReference type="Proteomes" id="UP000319817"/>
    </source>
</evidence>
<dbReference type="Pfam" id="PF03781">
    <property type="entry name" value="FGE-sulfatase"/>
    <property type="match status" value="1"/>
</dbReference>
<dbReference type="InterPro" id="IPR005532">
    <property type="entry name" value="SUMF_dom"/>
</dbReference>
<dbReference type="EMBL" id="CP036526">
    <property type="protein sequence ID" value="QDT08168.1"/>
    <property type="molecule type" value="Genomic_DNA"/>
</dbReference>
<proteinExistence type="predicted"/>
<dbReference type="PANTHER" id="PTHR23150">
    <property type="entry name" value="SULFATASE MODIFYING FACTOR 1, 2"/>
    <property type="match status" value="1"/>
</dbReference>
<dbReference type="OrthoDB" id="9812426at2"/>
<name>A0A517NM16_9BACT</name>
<dbReference type="AlphaFoldDB" id="A0A517NM16"/>
<organism evidence="2 3">
    <name type="scientific">Stieleria marina</name>
    <dbReference type="NCBI Taxonomy" id="1930275"/>
    <lineage>
        <taxon>Bacteria</taxon>
        <taxon>Pseudomonadati</taxon>
        <taxon>Planctomycetota</taxon>
        <taxon>Planctomycetia</taxon>
        <taxon>Pirellulales</taxon>
        <taxon>Pirellulaceae</taxon>
        <taxon>Stieleria</taxon>
    </lineage>
</organism>
<dbReference type="InterPro" id="IPR042095">
    <property type="entry name" value="SUMF_sf"/>
</dbReference>
<dbReference type="InterPro" id="IPR051043">
    <property type="entry name" value="Sulfatase_Mod_Factor_Kinase"/>
</dbReference>